<dbReference type="AlphaFoldDB" id="A0AAN8CIT6"/>
<proteinExistence type="predicted"/>
<dbReference type="EMBL" id="JAULUE010002050">
    <property type="protein sequence ID" value="KAK5904966.1"/>
    <property type="molecule type" value="Genomic_DNA"/>
</dbReference>
<reference evidence="2 3" key="1">
    <citation type="journal article" date="2023" name="Mol. Biol. Evol.">
        <title>Genomics of Secondarily Temperate Adaptation in the Only Non-Antarctic Icefish.</title>
        <authorList>
            <person name="Rivera-Colon A.G."/>
            <person name="Rayamajhi N."/>
            <person name="Minhas B.F."/>
            <person name="Madrigal G."/>
            <person name="Bilyk K.T."/>
            <person name="Yoon V."/>
            <person name="Hune M."/>
            <person name="Gregory S."/>
            <person name="Cheng C.H.C."/>
            <person name="Catchen J.M."/>
        </authorList>
    </citation>
    <scope>NUCLEOTIDE SEQUENCE [LARGE SCALE GENOMIC DNA]</scope>
    <source>
        <strain evidence="2">JC2023a</strain>
    </source>
</reference>
<organism evidence="2 3">
    <name type="scientific">Champsocephalus esox</name>
    <name type="common">pike icefish</name>
    <dbReference type="NCBI Taxonomy" id="159716"/>
    <lineage>
        <taxon>Eukaryota</taxon>
        <taxon>Metazoa</taxon>
        <taxon>Chordata</taxon>
        <taxon>Craniata</taxon>
        <taxon>Vertebrata</taxon>
        <taxon>Euteleostomi</taxon>
        <taxon>Actinopterygii</taxon>
        <taxon>Neopterygii</taxon>
        <taxon>Teleostei</taxon>
        <taxon>Neoteleostei</taxon>
        <taxon>Acanthomorphata</taxon>
        <taxon>Eupercaria</taxon>
        <taxon>Perciformes</taxon>
        <taxon>Notothenioidei</taxon>
        <taxon>Channichthyidae</taxon>
        <taxon>Champsocephalus</taxon>
    </lineage>
</organism>
<name>A0AAN8CIT6_9TELE</name>
<dbReference type="Gene3D" id="3.40.50.300">
    <property type="entry name" value="P-loop containing nucleotide triphosphate hydrolases"/>
    <property type="match status" value="1"/>
</dbReference>
<evidence type="ECO:0000313" key="3">
    <source>
        <dbReference type="Proteomes" id="UP001335648"/>
    </source>
</evidence>
<accession>A0AAN8CIT6</accession>
<feature type="compositionally biased region" description="Basic and acidic residues" evidence="1">
    <location>
        <begin position="304"/>
        <end position="318"/>
    </location>
</feature>
<dbReference type="PANTHER" id="PTHR13308:SF23">
    <property type="entry name" value="NEDD4-BINDING PROTEIN 2-LIKE 2"/>
    <property type="match status" value="1"/>
</dbReference>
<dbReference type="PANTHER" id="PTHR13308">
    <property type="entry name" value="NEDD4-BINDING PROTEIN 2-LIKE 1"/>
    <property type="match status" value="1"/>
</dbReference>
<evidence type="ECO:0000313" key="2">
    <source>
        <dbReference type="EMBL" id="KAK5904966.1"/>
    </source>
</evidence>
<dbReference type="SUPFAM" id="SSF52540">
    <property type="entry name" value="P-loop containing nucleoside triphosphate hydrolases"/>
    <property type="match status" value="1"/>
</dbReference>
<feature type="region of interest" description="Disordered" evidence="1">
    <location>
        <begin position="122"/>
        <end position="142"/>
    </location>
</feature>
<comment type="caution">
    <text evidence="2">The sequence shown here is derived from an EMBL/GenBank/DDBJ whole genome shotgun (WGS) entry which is preliminary data.</text>
</comment>
<protein>
    <recommendedName>
        <fullName evidence="4">NEDD4-binding protein 2-like 2</fullName>
    </recommendedName>
</protein>
<gene>
    <name evidence="2" type="ORF">CesoFtcFv8_006480</name>
</gene>
<dbReference type="GO" id="GO:0005634">
    <property type="term" value="C:nucleus"/>
    <property type="evidence" value="ECO:0007669"/>
    <property type="project" value="TreeGrafter"/>
</dbReference>
<dbReference type="InterPro" id="IPR026302">
    <property type="entry name" value="NEDD4-bd_p2"/>
</dbReference>
<dbReference type="GO" id="GO:0003714">
    <property type="term" value="F:transcription corepressor activity"/>
    <property type="evidence" value="ECO:0007669"/>
    <property type="project" value="TreeGrafter"/>
</dbReference>
<dbReference type="Proteomes" id="UP001335648">
    <property type="component" value="Unassembled WGS sequence"/>
</dbReference>
<keyword evidence="3" id="KW-1185">Reference proteome</keyword>
<feature type="region of interest" description="Disordered" evidence="1">
    <location>
        <begin position="297"/>
        <end position="318"/>
    </location>
</feature>
<feature type="region of interest" description="Disordered" evidence="1">
    <location>
        <begin position="1"/>
        <end position="26"/>
    </location>
</feature>
<dbReference type="GO" id="GO:0000122">
    <property type="term" value="P:negative regulation of transcription by RNA polymerase II"/>
    <property type="evidence" value="ECO:0007669"/>
    <property type="project" value="TreeGrafter"/>
</dbReference>
<evidence type="ECO:0008006" key="4">
    <source>
        <dbReference type="Google" id="ProtNLM"/>
    </source>
</evidence>
<evidence type="ECO:0000256" key="1">
    <source>
        <dbReference type="SAM" id="MobiDB-lite"/>
    </source>
</evidence>
<dbReference type="Pfam" id="PF13671">
    <property type="entry name" value="AAA_33"/>
    <property type="match status" value="1"/>
</dbReference>
<sequence>MQKQMAATEAVGRNSHPGHTGIKMSHIPEDQGHRLLLKINGVILKHRTDQQTQAFTDLHSIAHHLHLHSQIHKTHRHTWIKAGEVLERRTSLKLSPLFQHFPAQHLPTERKEELRQFGEDDDSHQRFDSEHEPWASHCRPPDNRDTLPPPLVLILMRGLPGSGKSTLARQLLSTGPSGLILSTDDFFAHREGYNYEARLLGEAHDWNHNRTQDAMHDGRSPIIIDNTNAQAWEMKPYVKMALDRGYKVDFCEPDTSWKFDPFELEKRNTHGVAMEKIARMMDRFSFPVSVDIVMNSQEPPHVNRRPEQPHGMRTRDFH</sequence>
<dbReference type="InterPro" id="IPR027417">
    <property type="entry name" value="P-loop_NTPase"/>
</dbReference>